<dbReference type="Proteomes" id="UP000246740">
    <property type="component" value="Unassembled WGS sequence"/>
</dbReference>
<feature type="transmembrane region" description="Helical" evidence="1">
    <location>
        <begin position="86"/>
        <end position="110"/>
    </location>
</feature>
<keyword evidence="1" id="KW-0812">Transmembrane</keyword>
<keyword evidence="1" id="KW-0472">Membrane</keyword>
<accession>A0A317XEX4</accession>
<dbReference type="InParanoid" id="A0A317XEX4"/>
<reference evidence="2 3" key="1">
    <citation type="journal article" date="2018" name="Mol. Biol. Evol.">
        <title>Broad Genomic Sampling Reveals a Smut Pathogenic Ancestry of the Fungal Clade Ustilaginomycotina.</title>
        <authorList>
            <person name="Kijpornyongpan T."/>
            <person name="Mondo S.J."/>
            <person name="Barry K."/>
            <person name="Sandor L."/>
            <person name="Lee J."/>
            <person name="Lipzen A."/>
            <person name="Pangilinan J."/>
            <person name="LaButti K."/>
            <person name="Hainaut M."/>
            <person name="Henrissat B."/>
            <person name="Grigoriev I.V."/>
            <person name="Spatafora J.W."/>
            <person name="Aime M.C."/>
        </authorList>
    </citation>
    <scope>NUCLEOTIDE SEQUENCE [LARGE SCALE GENOMIC DNA]</scope>
    <source>
        <strain evidence="2 3">MCA 3645</strain>
    </source>
</reference>
<protein>
    <submittedName>
        <fullName evidence="2">Uncharacterized protein</fullName>
    </submittedName>
</protein>
<dbReference type="AlphaFoldDB" id="A0A317XEX4"/>
<sequence>MSIYCATRSVQVCKGEKKKCRFRFQVSTVQYVWVLALAVAAAAAAKNLLASRIDLPVLIGLSSCPLFSMRCSPRPGLLLLLHSPPFFPIVSLPLHYSTTSCSVTVFLRLARPKFHAPRARMHMLVQLR</sequence>
<proteinExistence type="predicted"/>
<evidence type="ECO:0000256" key="1">
    <source>
        <dbReference type="SAM" id="Phobius"/>
    </source>
</evidence>
<name>A0A317XEX4_9BASI</name>
<evidence type="ECO:0000313" key="2">
    <source>
        <dbReference type="EMBL" id="PWY96989.1"/>
    </source>
</evidence>
<dbReference type="EMBL" id="KZ819229">
    <property type="protein sequence ID" value="PWY96989.1"/>
    <property type="molecule type" value="Genomic_DNA"/>
</dbReference>
<feature type="transmembrane region" description="Helical" evidence="1">
    <location>
        <begin position="24"/>
        <end position="45"/>
    </location>
</feature>
<keyword evidence="1" id="KW-1133">Transmembrane helix</keyword>
<keyword evidence="3" id="KW-1185">Reference proteome</keyword>
<organism evidence="2 3">
    <name type="scientific">Testicularia cyperi</name>
    <dbReference type="NCBI Taxonomy" id="1882483"/>
    <lineage>
        <taxon>Eukaryota</taxon>
        <taxon>Fungi</taxon>
        <taxon>Dikarya</taxon>
        <taxon>Basidiomycota</taxon>
        <taxon>Ustilaginomycotina</taxon>
        <taxon>Ustilaginomycetes</taxon>
        <taxon>Ustilaginales</taxon>
        <taxon>Anthracoideaceae</taxon>
        <taxon>Testicularia</taxon>
    </lineage>
</organism>
<gene>
    <name evidence="2" type="ORF">BCV70DRAFT_92234</name>
</gene>
<evidence type="ECO:0000313" key="3">
    <source>
        <dbReference type="Proteomes" id="UP000246740"/>
    </source>
</evidence>